<evidence type="ECO:0000256" key="4">
    <source>
        <dbReference type="SAM" id="MobiDB-lite"/>
    </source>
</evidence>
<dbReference type="InterPro" id="IPR000477">
    <property type="entry name" value="RT_dom"/>
</dbReference>
<dbReference type="Gene3D" id="1.10.340.70">
    <property type="match status" value="1"/>
</dbReference>
<accession>A0ABR3N261</accession>
<feature type="compositionally biased region" description="Pro residues" evidence="4">
    <location>
        <begin position="748"/>
        <end position="757"/>
    </location>
</feature>
<reference evidence="7 8" key="1">
    <citation type="submission" date="2023-09" db="EMBL/GenBank/DDBJ databases">
        <authorList>
            <person name="Wang M."/>
        </authorList>
    </citation>
    <scope>NUCLEOTIDE SEQUENCE [LARGE SCALE GENOMIC DNA]</scope>
    <source>
        <strain evidence="7">GT-2023</strain>
        <tissue evidence="7">Liver</tissue>
    </source>
</reference>
<dbReference type="Pfam" id="PF17919">
    <property type="entry name" value="RT_RNaseH_2"/>
    <property type="match status" value="1"/>
</dbReference>
<dbReference type="InterPro" id="IPR041577">
    <property type="entry name" value="RT_RNaseH_2"/>
</dbReference>
<evidence type="ECO:0000256" key="3">
    <source>
        <dbReference type="ARBA" id="ARBA00039658"/>
    </source>
</evidence>
<dbReference type="Gene3D" id="3.10.20.370">
    <property type="match status" value="1"/>
</dbReference>
<dbReference type="CDD" id="cd01647">
    <property type="entry name" value="RT_LTR"/>
    <property type="match status" value="1"/>
</dbReference>
<evidence type="ECO:0000256" key="2">
    <source>
        <dbReference type="ARBA" id="ARBA00012180"/>
    </source>
</evidence>
<comment type="caution">
    <text evidence="7">The sequence shown here is derived from an EMBL/GenBank/DDBJ whole genome shotgun (WGS) entry which is preliminary data.</text>
</comment>
<dbReference type="Gene3D" id="3.30.420.10">
    <property type="entry name" value="Ribonuclease H-like superfamily/Ribonuclease H"/>
    <property type="match status" value="1"/>
</dbReference>
<dbReference type="PANTHER" id="PTHR37984:SF15">
    <property type="entry name" value="INTEGRASE CATALYTIC DOMAIN-CONTAINING PROTEIN"/>
    <property type="match status" value="1"/>
</dbReference>
<dbReference type="InterPro" id="IPR050951">
    <property type="entry name" value="Retrovirus_Pol_polyprotein"/>
</dbReference>
<dbReference type="PROSITE" id="PS50878">
    <property type="entry name" value="RT_POL"/>
    <property type="match status" value="1"/>
</dbReference>
<dbReference type="SUPFAM" id="SSF53098">
    <property type="entry name" value="Ribonuclease H-like"/>
    <property type="match status" value="1"/>
</dbReference>
<evidence type="ECO:0000259" key="5">
    <source>
        <dbReference type="PROSITE" id="PS50878"/>
    </source>
</evidence>
<comment type="similarity">
    <text evidence="1">Belongs to the beta type-B retroviral polymerase family. HERV class-II K(HML-2) pol subfamily.</text>
</comment>
<evidence type="ECO:0000259" key="6">
    <source>
        <dbReference type="PROSITE" id="PS50994"/>
    </source>
</evidence>
<feature type="region of interest" description="Disordered" evidence="4">
    <location>
        <begin position="734"/>
        <end position="761"/>
    </location>
</feature>
<dbReference type="Pfam" id="PF00665">
    <property type="entry name" value="rve"/>
    <property type="match status" value="1"/>
</dbReference>
<dbReference type="Pfam" id="PF00078">
    <property type="entry name" value="RVT_1"/>
    <property type="match status" value="1"/>
</dbReference>
<proteinExistence type="inferred from homology"/>
<dbReference type="InterPro" id="IPR036397">
    <property type="entry name" value="RNaseH_sf"/>
</dbReference>
<dbReference type="Proteomes" id="UP001558613">
    <property type="component" value="Unassembled WGS sequence"/>
</dbReference>
<dbReference type="InterPro" id="IPR001584">
    <property type="entry name" value="Integrase_cat-core"/>
</dbReference>
<dbReference type="Gene3D" id="3.30.70.270">
    <property type="match status" value="2"/>
</dbReference>
<evidence type="ECO:0000313" key="7">
    <source>
        <dbReference type="EMBL" id="KAL1270912.1"/>
    </source>
</evidence>
<feature type="domain" description="Integrase catalytic" evidence="6">
    <location>
        <begin position="474"/>
        <end position="631"/>
    </location>
</feature>
<dbReference type="CDD" id="cd09274">
    <property type="entry name" value="RNase_HI_RT_Ty3"/>
    <property type="match status" value="1"/>
</dbReference>
<dbReference type="Pfam" id="PF17921">
    <property type="entry name" value="Integrase_H2C2"/>
    <property type="match status" value="1"/>
</dbReference>
<dbReference type="InterPro" id="IPR043128">
    <property type="entry name" value="Rev_trsase/Diguanyl_cyclase"/>
</dbReference>
<dbReference type="PROSITE" id="PS50994">
    <property type="entry name" value="INTEGRASE"/>
    <property type="match status" value="1"/>
</dbReference>
<dbReference type="InterPro" id="IPR041588">
    <property type="entry name" value="Integrase_H2C2"/>
</dbReference>
<dbReference type="SUPFAM" id="SSF56672">
    <property type="entry name" value="DNA/RNA polymerases"/>
    <property type="match status" value="1"/>
</dbReference>
<evidence type="ECO:0000256" key="1">
    <source>
        <dbReference type="ARBA" id="ARBA00010879"/>
    </source>
</evidence>
<name>A0ABR3N261_9TELE</name>
<organism evidence="7 8">
    <name type="scientific">Cirrhinus molitorella</name>
    <name type="common">mud carp</name>
    <dbReference type="NCBI Taxonomy" id="172907"/>
    <lineage>
        <taxon>Eukaryota</taxon>
        <taxon>Metazoa</taxon>
        <taxon>Chordata</taxon>
        <taxon>Craniata</taxon>
        <taxon>Vertebrata</taxon>
        <taxon>Euteleostomi</taxon>
        <taxon>Actinopterygii</taxon>
        <taxon>Neopterygii</taxon>
        <taxon>Teleostei</taxon>
        <taxon>Ostariophysi</taxon>
        <taxon>Cypriniformes</taxon>
        <taxon>Cyprinidae</taxon>
        <taxon>Labeoninae</taxon>
        <taxon>Labeonini</taxon>
        <taxon>Cirrhinus</taxon>
    </lineage>
</organism>
<gene>
    <name evidence="7" type="ORF">QQF64_029928</name>
</gene>
<dbReference type="InterPro" id="IPR012337">
    <property type="entry name" value="RNaseH-like_sf"/>
</dbReference>
<protein>
    <recommendedName>
        <fullName evidence="3">Gypsy retrotransposon integrase-like protein 1</fullName>
        <ecNumber evidence="2">3.1.26.4</ecNumber>
    </recommendedName>
</protein>
<sequence length="983" mass="111201">MSDLAFQMVLVYLDDILVYSSTFEDHLVRLETVLQRLREAGLQVKVEKCHFLQSEVKFLGHVVSAQGVSTDPEKVSAITLWPVPNTLKELRSFLGFCSYYRRFIEGFSKVAGPLHDVVNACVHQQSAAQADKLFKLSWTPECQQAFEHLKERLTSAPTLGYADFTLPFVLETDASSLGLGAVLYQQQGGKKTVIAYASRRLRGVEHNDRNYSNNNPLCHLNTGKLGAIEQRWVAQLAVFDFEVQYRPGRCNTVADALSRRPGLEEVEAVTEDTEFDGCVAICNAIRPGTFVEPDLAMLVGKVETRSLHAAIADVNGESEPMLENTPTLPGYAKDELQRFQNVDPTIAALRNFWDQKRKPTKQERIGLSRPALSLLKQWDRIREKEGLLYRVINDVFHGECLQLLLPACLIKKVLSSVHDQMEHQGVERTLGLLKQRCYWVGMYDAVEKWVKTCQRCVLAKMPQPKIQASWTLFLASQPLEVVAMDFTTLEPALDGRENVLVVTDVFTKFSQAFPTRDQKADTTAKILLKEWLLKYGVPQRLHSDQGRNFESAVIAELCKLYGIRKSRTTPHHPQGNPQCERFNRTLHDLLRSLPPDRKLRPEYLPELVYAYNVTPHGTTGYSPYYMLFGRQPHLPVDALLGQEPVSEREPTWLTVHRERLQDAHSRAREYATRKAADRVTRHEHAVYCPEVAVGQQVYLRHRPLGRNKIQDAWAPTVYQVVEVQGTTYTVEPVDGGPAKRVHRSNIRPCPPSVPVPMPRRSVSPVEVPTPALMMEMPSRDAECVLVEETCWPGEDPVDRVLEDFQQPDVDLHECTGAVKEKIQKDSGNMQREETTNEVRDVSQPYLDNADLPVDAVVTRPVPVPRRPNREGVHAVIPHPMPRRSQWSTAGIHNNPNRLPKSACNAVSFSPDVLSQVCFCTSHVDGWLHFVAFLCSFDSSVKRLHVVFILRLCVNHSVGEKVNSRVSCGFHKQSCVGYCYKVSF</sequence>
<dbReference type="EMBL" id="JAYMGO010000007">
    <property type="protein sequence ID" value="KAL1270912.1"/>
    <property type="molecule type" value="Genomic_DNA"/>
</dbReference>
<dbReference type="EC" id="3.1.26.4" evidence="2"/>
<keyword evidence="8" id="KW-1185">Reference proteome</keyword>
<evidence type="ECO:0000313" key="8">
    <source>
        <dbReference type="Proteomes" id="UP001558613"/>
    </source>
</evidence>
<dbReference type="PANTHER" id="PTHR37984">
    <property type="entry name" value="PROTEIN CBG26694"/>
    <property type="match status" value="1"/>
</dbReference>
<dbReference type="InterPro" id="IPR043502">
    <property type="entry name" value="DNA/RNA_pol_sf"/>
</dbReference>
<feature type="domain" description="Reverse transcriptase" evidence="5">
    <location>
        <begin position="1"/>
        <end position="63"/>
    </location>
</feature>